<dbReference type="STRING" id="1797724.A3A48_03660"/>
<accession>A0A1F5GUQ0</accession>
<dbReference type="Proteomes" id="UP000178336">
    <property type="component" value="Unassembled WGS sequence"/>
</dbReference>
<comment type="caution">
    <text evidence="1">The sequence shown here is derived from an EMBL/GenBank/DDBJ whole genome shotgun (WGS) entry which is preliminary data.</text>
</comment>
<sequence>MEYLKKKNKYGNYPRWPGLGVYPDKLDEYMKQTFGLTDKEMKQLEDGTFDEDKYFKEWPNY</sequence>
<gene>
    <name evidence="1" type="ORF">A3A48_03660</name>
</gene>
<dbReference type="AlphaFoldDB" id="A0A1F5GUQ0"/>
<proteinExistence type="predicted"/>
<reference evidence="1 2" key="1">
    <citation type="journal article" date="2016" name="Nat. Commun.">
        <title>Thousands of microbial genomes shed light on interconnected biogeochemical processes in an aquifer system.</title>
        <authorList>
            <person name="Anantharaman K."/>
            <person name="Brown C.T."/>
            <person name="Hug L.A."/>
            <person name="Sharon I."/>
            <person name="Castelle C.J."/>
            <person name="Probst A.J."/>
            <person name="Thomas B.C."/>
            <person name="Singh A."/>
            <person name="Wilkins M.J."/>
            <person name="Karaoz U."/>
            <person name="Brodie E.L."/>
            <person name="Williams K.H."/>
            <person name="Hubbard S.S."/>
            <person name="Banfield J.F."/>
        </authorList>
    </citation>
    <scope>NUCLEOTIDE SEQUENCE [LARGE SCALE GENOMIC DNA]</scope>
</reference>
<name>A0A1F5GUQ0_9BACT</name>
<dbReference type="EMBL" id="MFBN01000018">
    <property type="protein sequence ID" value="OGD95507.1"/>
    <property type="molecule type" value="Genomic_DNA"/>
</dbReference>
<evidence type="ECO:0000313" key="1">
    <source>
        <dbReference type="EMBL" id="OGD95507.1"/>
    </source>
</evidence>
<organism evidence="1 2">
    <name type="scientific">Candidatus Curtissbacteria bacterium RIFCSPLOWO2_01_FULL_37_9</name>
    <dbReference type="NCBI Taxonomy" id="1797724"/>
    <lineage>
        <taxon>Bacteria</taxon>
        <taxon>Candidatus Curtissiibacteriota</taxon>
    </lineage>
</organism>
<evidence type="ECO:0000313" key="2">
    <source>
        <dbReference type="Proteomes" id="UP000178336"/>
    </source>
</evidence>
<protein>
    <submittedName>
        <fullName evidence="1">Uncharacterized protein</fullName>
    </submittedName>
</protein>